<evidence type="ECO:0000313" key="4">
    <source>
        <dbReference type="EMBL" id="MBD1425541.1"/>
    </source>
</evidence>
<reference evidence="4 5" key="1">
    <citation type="submission" date="2020-08" db="EMBL/GenBank/DDBJ databases">
        <title>Sphingobacterium sp. DN00404 isolated from aquaculture water.</title>
        <authorList>
            <person name="Zhang M."/>
        </authorList>
    </citation>
    <scope>NUCLEOTIDE SEQUENCE [LARGE SCALE GENOMIC DNA]</scope>
    <source>
        <strain evidence="4 5">KCTC 32294</strain>
    </source>
</reference>
<dbReference type="Gene3D" id="3.20.20.80">
    <property type="entry name" value="Glycosidases"/>
    <property type="match status" value="1"/>
</dbReference>
<evidence type="ECO:0000259" key="3">
    <source>
        <dbReference type="Pfam" id="PF02836"/>
    </source>
</evidence>
<organism evidence="4 5">
    <name type="scientific">Sphingobacterium arenae</name>
    <dbReference type="NCBI Taxonomy" id="1280598"/>
    <lineage>
        <taxon>Bacteria</taxon>
        <taxon>Pseudomonadati</taxon>
        <taxon>Bacteroidota</taxon>
        <taxon>Sphingobacteriia</taxon>
        <taxon>Sphingobacteriales</taxon>
        <taxon>Sphingobacteriaceae</taxon>
        <taxon>Sphingobacterium</taxon>
    </lineage>
</organism>
<dbReference type="InterPro" id="IPR006103">
    <property type="entry name" value="Glyco_hydro_2_cat"/>
</dbReference>
<dbReference type="SUPFAM" id="SSF49303">
    <property type="entry name" value="beta-Galactosidase/glucuronidase domain"/>
    <property type="match status" value="1"/>
</dbReference>
<dbReference type="InterPro" id="IPR051913">
    <property type="entry name" value="GH2_Domain-Containing"/>
</dbReference>
<dbReference type="Proteomes" id="UP000606494">
    <property type="component" value="Unassembled WGS sequence"/>
</dbReference>
<dbReference type="SUPFAM" id="SSF51445">
    <property type="entry name" value="(Trans)glycosidases"/>
    <property type="match status" value="1"/>
</dbReference>
<comment type="caution">
    <text evidence="4">The sequence shown here is derived from an EMBL/GenBank/DDBJ whole genome shotgun (WGS) entry which is preliminary data.</text>
</comment>
<dbReference type="Gene3D" id="2.60.40.10">
    <property type="entry name" value="Immunoglobulins"/>
    <property type="match status" value="1"/>
</dbReference>
<dbReference type="InterPro" id="IPR036156">
    <property type="entry name" value="Beta-gal/glucu_dom_sf"/>
</dbReference>
<dbReference type="EMBL" id="JACNYK010000002">
    <property type="protein sequence ID" value="MBD1425541.1"/>
    <property type="molecule type" value="Genomic_DNA"/>
</dbReference>
<keyword evidence="4" id="KW-0378">Hydrolase</keyword>
<dbReference type="InterPro" id="IPR013783">
    <property type="entry name" value="Ig-like_fold"/>
</dbReference>
<dbReference type="RefSeq" id="WP_190308696.1">
    <property type="nucleotide sequence ID" value="NZ_JACNYK010000002.1"/>
</dbReference>
<name>A0ABR7Y2K9_9SPHI</name>
<dbReference type="Pfam" id="PF02836">
    <property type="entry name" value="Glyco_hydro_2_C"/>
    <property type="match status" value="1"/>
</dbReference>
<proteinExistence type="inferred from homology"/>
<dbReference type="PANTHER" id="PTHR42732">
    <property type="entry name" value="BETA-GALACTOSIDASE"/>
    <property type="match status" value="1"/>
</dbReference>
<sequence>MSEYNWRQRAGLLFAFLIVAFQAGAMQDQIKLTPFTGVDFVRLVVDETFRQAPENTFNVKIRSLDDNSTLWQGDVDFVLIEDKGKPTLSCTISDLAPQLWSPTNPYLYEVVLEQYQQRKLVSSLTERTGFRSFESRNGNLFLNGDPIFLRGFAINPPNRGIPSHVERSRAFAMQYVRFMKSLNVNIIRIPDDETWYDVCDELGMMVFGGNYSGTVARGAKVENFEKIGDETDGGFPQDYDRGVAWYKHNKLGAIAHHPSLIIYAMTNETPFAGRRAAEWDKFLSYAYDELKKWDETRVYIANAGYGYGKVGDICDLHRYWGWYYSSPFTFLHTRDNNQIVPFPKRVQPITFTECIGNYTGPDGRYNMTPNHKNPGSQLAWTGHAHQDLQANLADEHQIYTIKQAVEIFRRLRVINHELSGIFPFTILFYNWDTVNEFADMNPKPAAEQLKRSFQPILLSWECWTPQVYAGATVKAIAHVVNDDEERRDLKNARIVYSLSDKTHKKLWVDSVDIVDVPYYGTYQQPIEMKIPDNLATGEYELTGKIIAGNREVSKNSYKLFIANQTFVQSASTPTSDVLLYDPIGTTAESLQRLGVDYQLLTDFRRIPLTSSLVIGENAADHIILRNSAVIKDYITKGGRVLFLRQDSLHMPHVNAIVEKPFKSTLPDIDNPAYPAPIRPSRNGYYVNAERPDHPVMAGIERRNLRVWSDYTNWDETKNNLPAIYPVTDGFTPVDKSALEKIAVLGNYGAGLEGVALAEQFNGDGSVLLSGFDLARRTGLDPIADRLLRNLIAYNGTNEGHERHPLIRSTIVWGDYETENGVLTGVNSGLMVNATPRIPELNKNKTITITDKGDQFAPGLRVAFASRPGLQYVANGRRPFGPYFLRGFAAMPEIQDKKSTEGEGRFWCSVLPGVNAAVSKVWNPDDIPLTVQVWINGEAVSKEIAPHSTEEVSCPVNSTAVEMGFKGDRRLVILETTFINQR</sequence>
<comment type="similarity">
    <text evidence="1">Belongs to the glycosyl hydrolase 2 family.</text>
</comment>
<dbReference type="GO" id="GO:0016787">
    <property type="term" value="F:hydrolase activity"/>
    <property type="evidence" value="ECO:0007669"/>
    <property type="project" value="UniProtKB-KW"/>
</dbReference>
<evidence type="ECO:0000313" key="5">
    <source>
        <dbReference type="Proteomes" id="UP000606494"/>
    </source>
</evidence>
<dbReference type="PANTHER" id="PTHR42732:SF1">
    <property type="entry name" value="BETA-MANNOSIDASE"/>
    <property type="match status" value="1"/>
</dbReference>
<evidence type="ECO:0000259" key="2">
    <source>
        <dbReference type="Pfam" id="PF00703"/>
    </source>
</evidence>
<keyword evidence="5" id="KW-1185">Reference proteome</keyword>
<protein>
    <submittedName>
        <fullName evidence="4">Glycosyl hydrolase family 2</fullName>
    </submittedName>
</protein>
<gene>
    <name evidence="4" type="ORF">H8B17_08115</name>
</gene>
<dbReference type="Pfam" id="PF00703">
    <property type="entry name" value="Glyco_hydro_2"/>
    <property type="match status" value="1"/>
</dbReference>
<feature type="domain" description="Glycoside hydrolase family 2 catalytic" evidence="3">
    <location>
        <begin position="136"/>
        <end position="329"/>
    </location>
</feature>
<dbReference type="InterPro" id="IPR017853">
    <property type="entry name" value="GH"/>
</dbReference>
<evidence type="ECO:0000256" key="1">
    <source>
        <dbReference type="ARBA" id="ARBA00007401"/>
    </source>
</evidence>
<accession>A0ABR7Y2K9</accession>
<feature type="domain" description="Glycoside hydrolase family 2 immunoglobulin-like beta-sandwich" evidence="2">
    <location>
        <begin position="50"/>
        <end position="131"/>
    </location>
</feature>
<dbReference type="InterPro" id="IPR006102">
    <property type="entry name" value="Ig-like_GH2"/>
</dbReference>